<protein>
    <submittedName>
        <fullName evidence="2">Putative phage repressor</fullName>
    </submittedName>
</protein>
<dbReference type="SUPFAM" id="SSF47413">
    <property type="entry name" value="lambda repressor-like DNA-binding domains"/>
    <property type="match status" value="1"/>
</dbReference>
<name>A0A5E4YSU6_9BURK</name>
<feature type="domain" description="HTH cro/C1-type" evidence="1">
    <location>
        <begin position="23"/>
        <end position="79"/>
    </location>
</feature>
<organism evidence="2 3">
    <name type="scientific">Pandoraea morbifera</name>
    <dbReference type="NCBI Taxonomy" id="2508300"/>
    <lineage>
        <taxon>Bacteria</taxon>
        <taxon>Pseudomonadati</taxon>
        <taxon>Pseudomonadota</taxon>
        <taxon>Betaproteobacteria</taxon>
        <taxon>Burkholderiales</taxon>
        <taxon>Burkholderiaceae</taxon>
        <taxon>Pandoraea</taxon>
    </lineage>
</organism>
<dbReference type="PROSITE" id="PS50943">
    <property type="entry name" value="HTH_CROC1"/>
    <property type="match status" value="1"/>
</dbReference>
<dbReference type="EMBL" id="CABPSD010000026">
    <property type="protein sequence ID" value="VVE51562.1"/>
    <property type="molecule type" value="Genomic_DNA"/>
</dbReference>
<dbReference type="AlphaFoldDB" id="A0A5E4YSU6"/>
<dbReference type="InterPro" id="IPR010982">
    <property type="entry name" value="Lambda_DNA-bd_dom_sf"/>
</dbReference>
<dbReference type="GO" id="GO:0003677">
    <property type="term" value="F:DNA binding"/>
    <property type="evidence" value="ECO:0007669"/>
    <property type="project" value="InterPro"/>
</dbReference>
<keyword evidence="3" id="KW-1185">Reference proteome</keyword>
<evidence type="ECO:0000259" key="1">
    <source>
        <dbReference type="PROSITE" id="PS50943"/>
    </source>
</evidence>
<dbReference type="Proteomes" id="UP000368474">
    <property type="component" value="Unassembled WGS sequence"/>
</dbReference>
<evidence type="ECO:0000313" key="3">
    <source>
        <dbReference type="Proteomes" id="UP000368474"/>
    </source>
</evidence>
<proteinExistence type="predicted"/>
<sequence length="145" mass="15776">MAESRTRKQKEVPSWVGEEAAALSKLFAEKSKLSQAEFGARYEIGSQGMVWQYLNGHRPLNISAATAFATGLGVTIPAFSPRLAAEIERAYAKVRGSTDHGLSEAALKVIDAVRKADNAGEPETTFKMILRMLPEEGEPVARMNP</sequence>
<dbReference type="Gene3D" id="1.10.260.40">
    <property type="entry name" value="lambda repressor-like DNA-binding domains"/>
    <property type="match status" value="1"/>
</dbReference>
<accession>A0A5E4YSU6</accession>
<reference evidence="2 3" key="1">
    <citation type="submission" date="2019-08" db="EMBL/GenBank/DDBJ databases">
        <authorList>
            <person name="Peeters C."/>
        </authorList>
    </citation>
    <scope>NUCLEOTIDE SEQUENCE [LARGE SCALE GENOMIC DNA]</scope>
    <source>
        <strain evidence="2 3">LMG 31116</strain>
    </source>
</reference>
<gene>
    <name evidence="2" type="ORF">PMO31116_04691</name>
</gene>
<dbReference type="InterPro" id="IPR001387">
    <property type="entry name" value="Cro/C1-type_HTH"/>
</dbReference>
<evidence type="ECO:0000313" key="2">
    <source>
        <dbReference type="EMBL" id="VVE51562.1"/>
    </source>
</evidence>